<reference evidence="1 2" key="1">
    <citation type="submission" date="2016-10" db="EMBL/GenBank/DDBJ databases">
        <authorList>
            <person name="Varghese N."/>
            <person name="Submissions S."/>
        </authorList>
    </citation>
    <scope>NUCLEOTIDE SEQUENCE [LARGE SCALE GENOMIC DNA]</scope>
    <source>
        <strain evidence="1 2">YR512</strain>
    </source>
</reference>
<dbReference type="Proteomes" id="UP000198841">
    <property type="component" value="Unassembled WGS sequence"/>
</dbReference>
<evidence type="ECO:0000313" key="2">
    <source>
        <dbReference type="Proteomes" id="UP000198841"/>
    </source>
</evidence>
<name>A0A1I4C2M9_9GAMM</name>
<protein>
    <submittedName>
        <fullName evidence="1">Uncharacterized protein</fullName>
    </submittedName>
</protein>
<organism evidence="1 2">
    <name type="scientific">Candidatus Pantoea symbiotica</name>
    <dbReference type="NCBI Taxonomy" id="1884370"/>
    <lineage>
        <taxon>Bacteria</taxon>
        <taxon>Pseudomonadati</taxon>
        <taxon>Pseudomonadota</taxon>
        <taxon>Gammaproteobacteria</taxon>
        <taxon>Enterobacterales</taxon>
        <taxon>Erwiniaceae</taxon>
        <taxon>Pantoea</taxon>
    </lineage>
</organism>
<dbReference type="EMBL" id="FOSD01000009">
    <property type="protein sequence ID" value="SFK75332.1"/>
    <property type="molecule type" value="Genomic_DNA"/>
</dbReference>
<evidence type="ECO:0000313" key="1">
    <source>
        <dbReference type="EMBL" id="SFK75332.1"/>
    </source>
</evidence>
<accession>A0A1I4C2M9</accession>
<gene>
    <name evidence="1" type="ORF">SAMN05518863_109256</name>
</gene>
<proteinExistence type="predicted"/>
<keyword evidence="2" id="KW-1185">Reference proteome</keyword>
<sequence>MTVKCTKYDSYMTACRNEAGPLWAHSYSSLFNGNRFRQVTWLVNVGAFNQRHVIREQL</sequence>
<comment type="caution">
    <text evidence="1">The sequence shown here is derived from an EMBL/GenBank/DDBJ whole genome shotgun (WGS) entry which is preliminary data.</text>
</comment>